<comment type="caution">
    <text evidence="1">The sequence shown here is derived from an EMBL/GenBank/DDBJ whole genome shotgun (WGS) entry which is preliminary data.</text>
</comment>
<sequence>MFAGMCRTASSRERIFGYTRWPFVGLIAVLGIPASSSAIPKIIPHPFRPSIRFCSQDATKEDQEDVQSDPDNEVTCHE</sequence>
<gene>
    <name evidence="1" type="ORF">MJO28_011117</name>
</gene>
<reference evidence="2" key="1">
    <citation type="journal article" date="2018" name="BMC Genomics">
        <title>Genomic insights into host adaptation between the wheat stripe rust pathogen (Puccinia striiformis f. sp. tritici) and the barley stripe rust pathogen (Puccinia striiformis f. sp. hordei).</title>
        <authorList>
            <person name="Xia C."/>
            <person name="Wang M."/>
            <person name="Yin C."/>
            <person name="Cornejo O.E."/>
            <person name="Hulbert S.H."/>
            <person name="Chen X."/>
        </authorList>
    </citation>
    <scope>NUCLEOTIDE SEQUENCE [LARGE SCALE GENOMIC DNA]</scope>
    <source>
        <strain evidence="2">93-210</strain>
    </source>
</reference>
<evidence type="ECO:0000313" key="1">
    <source>
        <dbReference type="EMBL" id="KAI7943589.1"/>
    </source>
</evidence>
<dbReference type="EMBL" id="CM045875">
    <property type="protein sequence ID" value="KAI7943589.1"/>
    <property type="molecule type" value="Genomic_DNA"/>
</dbReference>
<keyword evidence="2" id="KW-1185">Reference proteome</keyword>
<protein>
    <submittedName>
        <fullName evidence="1">Uncharacterized protein</fullName>
    </submittedName>
</protein>
<proteinExistence type="predicted"/>
<accession>A0ACC0E173</accession>
<reference evidence="2" key="2">
    <citation type="journal article" date="2018" name="Mol. Plant Microbe Interact.">
        <title>Genome sequence resources for the wheat stripe rust pathogen (Puccinia striiformis f. sp. tritici) and the barley stripe rust pathogen (Puccinia striiformis f. sp. hordei).</title>
        <authorList>
            <person name="Xia C."/>
            <person name="Wang M."/>
            <person name="Yin C."/>
            <person name="Cornejo O.E."/>
            <person name="Hulbert S.H."/>
            <person name="Chen X."/>
        </authorList>
    </citation>
    <scope>NUCLEOTIDE SEQUENCE [LARGE SCALE GENOMIC DNA]</scope>
    <source>
        <strain evidence="2">93-210</strain>
    </source>
</reference>
<evidence type="ECO:0000313" key="2">
    <source>
        <dbReference type="Proteomes" id="UP001060170"/>
    </source>
</evidence>
<organism evidence="1 2">
    <name type="scientific">Puccinia striiformis f. sp. tritici</name>
    <dbReference type="NCBI Taxonomy" id="168172"/>
    <lineage>
        <taxon>Eukaryota</taxon>
        <taxon>Fungi</taxon>
        <taxon>Dikarya</taxon>
        <taxon>Basidiomycota</taxon>
        <taxon>Pucciniomycotina</taxon>
        <taxon>Pucciniomycetes</taxon>
        <taxon>Pucciniales</taxon>
        <taxon>Pucciniaceae</taxon>
        <taxon>Puccinia</taxon>
    </lineage>
</organism>
<name>A0ACC0E173_9BASI</name>
<reference evidence="1 2" key="3">
    <citation type="journal article" date="2022" name="Microbiol. Spectr.">
        <title>Folding features and dynamics of 3D genome architecture in plant fungal pathogens.</title>
        <authorList>
            <person name="Xia C."/>
        </authorList>
    </citation>
    <scope>NUCLEOTIDE SEQUENCE [LARGE SCALE GENOMIC DNA]</scope>
    <source>
        <strain evidence="1 2">93-210</strain>
    </source>
</reference>
<dbReference type="Proteomes" id="UP001060170">
    <property type="component" value="Chromosome 11"/>
</dbReference>